<dbReference type="InterPro" id="IPR025770">
    <property type="entry name" value="PPMT_MeTrfase"/>
</dbReference>
<dbReference type="PROSITE" id="PS51564">
    <property type="entry name" value="SAM_ICMT"/>
    <property type="match status" value="1"/>
</dbReference>
<keyword evidence="10 13" id="KW-0472">Membrane</keyword>
<keyword evidence="8 13" id="KW-0812">Transmembrane</keyword>
<dbReference type="EC" id="2.1.1.100" evidence="4 13"/>
<name>A0A914CQA6_9BILA</name>
<evidence type="ECO:0000256" key="5">
    <source>
        <dbReference type="ARBA" id="ARBA00022603"/>
    </source>
</evidence>
<comment type="function">
    <text evidence="11">Catalyzes the post-translational methylation of isoprenylated C-terminal cysteine residues.</text>
</comment>
<dbReference type="Gene3D" id="1.20.120.1630">
    <property type="match status" value="1"/>
</dbReference>
<evidence type="ECO:0000256" key="4">
    <source>
        <dbReference type="ARBA" id="ARBA00012151"/>
    </source>
</evidence>
<dbReference type="Proteomes" id="UP000887540">
    <property type="component" value="Unplaced"/>
</dbReference>
<comment type="caution">
    <text evidence="13">Lacks conserved residue(s) required for the propagation of feature annotation.</text>
</comment>
<dbReference type="PANTHER" id="PTHR12714:SF9">
    <property type="entry name" value="PROTEIN-S-ISOPRENYLCYSTEINE O-METHYLTRANSFERASE"/>
    <property type="match status" value="1"/>
</dbReference>
<evidence type="ECO:0000256" key="9">
    <source>
        <dbReference type="ARBA" id="ARBA00022989"/>
    </source>
</evidence>
<dbReference type="GO" id="GO:0032259">
    <property type="term" value="P:methylation"/>
    <property type="evidence" value="ECO:0007669"/>
    <property type="project" value="UniProtKB-KW"/>
</dbReference>
<accession>A0A914CQA6</accession>
<dbReference type="PANTHER" id="PTHR12714">
    <property type="entry name" value="PROTEIN-S ISOPRENYLCYSTEINE O-METHYLTRANSFERASE"/>
    <property type="match status" value="1"/>
</dbReference>
<dbReference type="WBParaSite" id="ACRNAN_scaffold1328.g23846.t1">
    <property type="protein sequence ID" value="ACRNAN_scaffold1328.g23846.t1"/>
    <property type="gene ID" value="ACRNAN_scaffold1328.g23846"/>
</dbReference>
<evidence type="ECO:0000313" key="15">
    <source>
        <dbReference type="WBParaSite" id="ACRNAN_scaffold1328.g23846.t1"/>
    </source>
</evidence>
<dbReference type="AlphaFoldDB" id="A0A914CQA6"/>
<comment type="similarity">
    <text evidence="3 13">Belongs to the class VI-like SAM-binding methyltransferase superfamily. Isoprenylcysteine carboxyl methyltransferase family.</text>
</comment>
<evidence type="ECO:0000256" key="1">
    <source>
        <dbReference type="ARBA" id="ARBA00001450"/>
    </source>
</evidence>
<keyword evidence="7 13" id="KW-0949">S-adenosyl-L-methionine</keyword>
<dbReference type="Pfam" id="PF04140">
    <property type="entry name" value="ICMT"/>
    <property type="match status" value="1"/>
</dbReference>
<keyword evidence="9 13" id="KW-1133">Transmembrane helix</keyword>
<evidence type="ECO:0000256" key="6">
    <source>
        <dbReference type="ARBA" id="ARBA00022679"/>
    </source>
</evidence>
<evidence type="ECO:0000256" key="3">
    <source>
        <dbReference type="ARBA" id="ARBA00009140"/>
    </source>
</evidence>
<evidence type="ECO:0000256" key="8">
    <source>
        <dbReference type="ARBA" id="ARBA00022692"/>
    </source>
</evidence>
<dbReference type="GO" id="GO:0005789">
    <property type="term" value="C:endoplasmic reticulum membrane"/>
    <property type="evidence" value="ECO:0007669"/>
    <property type="project" value="UniProtKB-SubCell"/>
</dbReference>
<comment type="catalytic activity">
    <reaction evidence="1 13">
        <text>[protein]-C-terminal S-[(2E,6E)-farnesyl]-L-cysteine + S-adenosyl-L-methionine = [protein]-C-terminal S-[(2E,6E)-farnesyl]-L-cysteine methyl ester + S-adenosyl-L-homocysteine</text>
        <dbReference type="Rhea" id="RHEA:21672"/>
        <dbReference type="Rhea" id="RHEA-COMP:12125"/>
        <dbReference type="Rhea" id="RHEA-COMP:12126"/>
        <dbReference type="ChEBI" id="CHEBI:57856"/>
        <dbReference type="ChEBI" id="CHEBI:59789"/>
        <dbReference type="ChEBI" id="CHEBI:90510"/>
        <dbReference type="ChEBI" id="CHEBI:90511"/>
        <dbReference type="EC" id="2.1.1.100"/>
    </reaction>
</comment>
<dbReference type="GO" id="GO:0004671">
    <property type="term" value="F:protein C-terminal S-isoprenylcysteine carboxyl O-methyltransferase activity"/>
    <property type="evidence" value="ECO:0007669"/>
    <property type="project" value="UniProtKB-EC"/>
</dbReference>
<sequence>MFHFSEFFVTAISNNDSLRPDSFLLNHSKAYWTAAVASWIEFWIEAYLFPSLYSEFISYLGLAMCITGEIFRKLAMCHASTGFTHQIAVRRQKNHTLITWGVYGIVRHPGYLGWFLWSIGTQMILCNPICIIGYSYATFQFFDDRIFEEERYLIEFFGQRYVHYQRQVPIGIPFIKGYTI</sequence>
<evidence type="ECO:0000256" key="10">
    <source>
        <dbReference type="ARBA" id="ARBA00023136"/>
    </source>
</evidence>
<comment type="subcellular location">
    <subcellularLocation>
        <location evidence="13">Endoplasmic reticulum membrane</location>
        <topology evidence="13">Multi-pass membrane protein</topology>
    </subcellularLocation>
    <subcellularLocation>
        <location evidence="2">Membrane</location>
        <topology evidence="2">Multi-pass membrane protein</topology>
    </subcellularLocation>
</comment>
<organism evidence="14 15">
    <name type="scientific">Acrobeloides nanus</name>
    <dbReference type="NCBI Taxonomy" id="290746"/>
    <lineage>
        <taxon>Eukaryota</taxon>
        <taxon>Metazoa</taxon>
        <taxon>Ecdysozoa</taxon>
        <taxon>Nematoda</taxon>
        <taxon>Chromadorea</taxon>
        <taxon>Rhabditida</taxon>
        <taxon>Tylenchina</taxon>
        <taxon>Cephalobomorpha</taxon>
        <taxon>Cephaloboidea</taxon>
        <taxon>Cephalobidae</taxon>
        <taxon>Acrobeloides</taxon>
    </lineage>
</organism>
<keyword evidence="14" id="KW-1185">Reference proteome</keyword>
<keyword evidence="6" id="KW-0808">Transferase</keyword>
<evidence type="ECO:0000256" key="11">
    <source>
        <dbReference type="ARBA" id="ARBA00023572"/>
    </source>
</evidence>
<evidence type="ECO:0000313" key="14">
    <source>
        <dbReference type="Proteomes" id="UP000887540"/>
    </source>
</evidence>
<dbReference type="InterPro" id="IPR007269">
    <property type="entry name" value="ICMT_MeTrfase"/>
</dbReference>
<evidence type="ECO:0000256" key="13">
    <source>
        <dbReference type="RuleBase" id="RU362022"/>
    </source>
</evidence>
<feature type="transmembrane region" description="Helical" evidence="13">
    <location>
        <begin position="114"/>
        <end position="137"/>
    </location>
</feature>
<reference evidence="15" key="1">
    <citation type="submission" date="2022-11" db="UniProtKB">
        <authorList>
            <consortium name="WormBaseParasite"/>
        </authorList>
    </citation>
    <scope>IDENTIFICATION</scope>
</reference>
<keyword evidence="5 13" id="KW-0489">Methyltransferase</keyword>
<evidence type="ECO:0000256" key="2">
    <source>
        <dbReference type="ARBA" id="ARBA00004141"/>
    </source>
</evidence>
<evidence type="ECO:0000256" key="12">
    <source>
        <dbReference type="ARBA" id="ARBA00023656"/>
    </source>
</evidence>
<protein>
    <recommendedName>
        <fullName evidence="12 13">Protein-S-isoprenylcysteine O-methyltransferase</fullName>
        <ecNumber evidence="4 13">2.1.1.100</ecNumber>
    </recommendedName>
</protein>
<keyword evidence="13" id="KW-0256">Endoplasmic reticulum</keyword>
<evidence type="ECO:0000256" key="7">
    <source>
        <dbReference type="ARBA" id="ARBA00022691"/>
    </source>
</evidence>
<proteinExistence type="inferred from homology"/>